<name>A0A1G2IAS4_9BACT</name>
<keyword evidence="2" id="KW-0472">Membrane</keyword>
<feature type="transmembrane region" description="Helical" evidence="2">
    <location>
        <begin position="6"/>
        <end position="24"/>
    </location>
</feature>
<feature type="coiled-coil region" evidence="1">
    <location>
        <begin position="37"/>
        <end position="64"/>
    </location>
</feature>
<organism evidence="3 4">
    <name type="scientific">Candidatus Staskawiczbacteria bacterium RIFCSPLOWO2_01_FULL_37_25b</name>
    <dbReference type="NCBI Taxonomy" id="1802213"/>
    <lineage>
        <taxon>Bacteria</taxon>
        <taxon>Candidatus Staskawicziibacteriota</taxon>
    </lineage>
</organism>
<keyword evidence="2" id="KW-0812">Transmembrane</keyword>
<protein>
    <recommendedName>
        <fullName evidence="5">HTH deoR-type domain-containing protein</fullName>
    </recommendedName>
</protein>
<comment type="caution">
    <text evidence="3">The sequence shown here is derived from an EMBL/GenBank/DDBJ whole genome shotgun (WGS) entry which is preliminary data.</text>
</comment>
<proteinExistence type="predicted"/>
<reference evidence="3 4" key="1">
    <citation type="journal article" date="2016" name="Nat. Commun.">
        <title>Thousands of microbial genomes shed light on interconnected biogeochemical processes in an aquifer system.</title>
        <authorList>
            <person name="Anantharaman K."/>
            <person name="Brown C.T."/>
            <person name="Hug L.A."/>
            <person name="Sharon I."/>
            <person name="Castelle C.J."/>
            <person name="Probst A.J."/>
            <person name="Thomas B.C."/>
            <person name="Singh A."/>
            <person name="Wilkins M.J."/>
            <person name="Karaoz U."/>
            <person name="Brodie E.L."/>
            <person name="Williams K.H."/>
            <person name="Hubbard S.S."/>
            <person name="Banfield J.F."/>
        </authorList>
    </citation>
    <scope>NUCLEOTIDE SEQUENCE [LARGE SCALE GENOMIC DNA]</scope>
</reference>
<evidence type="ECO:0000256" key="1">
    <source>
        <dbReference type="SAM" id="Coils"/>
    </source>
</evidence>
<dbReference type="AlphaFoldDB" id="A0A1G2IAS4"/>
<dbReference type="InterPro" id="IPR036390">
    <property type="entry name" value="WH_DNA-bd_sf"/>
</dbReference>
<dbReference type="Proteomes" id="UP000178826">
    <property type="component" value="Unassembled WGS sequence"/>
</dbReference>
<gene>
    <name evidence="3" type="ORF">A2998_02150</name>
</gene>
<evidence type="ECO:0000313" key="4">
    <source>
        <dbReference type="Proteomes" id="UP000178826"/>
    </source>
</evidence>
<evidence type="ECO:0000313" key="3">
    <source>
        <dbReference type="EMBL" id="OGZ71903.1"/>
    </source>
</evidence>
<evidence type="ECO:0008006" key="5">
    <source>
        <dbReference type="Google" id="ProtNLM"/>
    </source>
</evidence>
<sequence length="111" mass="12633">MNITYIILILSGLVIAVLLAKIYFNSKQKPAEQKFANTGLAEYQQELQDKKEKAKEEIINIIKEKGKISNKDITEALKISEATATRYLDELEKDGKIKQVGETGKYTYYTL</sequence>
<keyword evidence="2" id="KW-1133">Transmembrane helix</keyword>
<dbReference type="EMBL" id="MHOZ01000047">
    <property type="protein sequence ID" value="OGZ71903.1"/>
    <property type="molecule type" value="Genomic_DNA"/>
</dbReference>
<dbReference type="SUPFAM" id="SSF46785">
    <property type="entry name" value="Winged helix' DNA-binding domain"/>
    <property type="match status" value="1"/>
</dbReference>
<dbReference type="Pfam" id="PF13412">
    <property type="entry name" value="HTH_24"/>
    <property type="match status" value="1"/>
</dbReference>
<accession>A0A1G2IAS4</accession>
<dbReference type="InterPro" id="IPR036388">
    <property type="entry name" value="WH-like_DNA-bd_sf"/>
</dbReference>
<dbReference type="Gene3D" id="1.10.10.10">
    <property type="entry name" value="Winged helix-like DNA-binding domain superfamily/Winged helix DNA-binding domain"/>
    <property type="match status" value="1"/>
</dbReference>
<keyword evidence="1" id="KW-0175">Coiled coil</keyword>
<evidence type="ECO:0000256" key="2">
    <source>
        <dbReference type="SAM" id="Phobius"/>
    </source>
</evidence>